<dbReference type="EMBL" id="BOSL01000003">
    <property type="protein sequence ID" value="GIP52211.1"/>
    <property type="molecule type" value="Genomic_DNA"/>
</dbReference>
<gene>
    <name evidence="2" type="ORF">J42TS3_12460</name>
</gene>
<evidence type="ECO:0008006" key="4">
    <source>
        <dbReference type="Google" id="ProtNLM"/>
    </source>
</evidence>
<evidence type="ECO:0000313" key="2">
    <source>
        <dbReference type="EMBL" id="GIP52211.1"/>
    </source>
</evidence>
<evidence type="ECO:0000256" key="1">
    <source>
        <dbReference type="SAM" id="SignalP"/>
    </source>
</evidence>
<reference evidence="2 3" key="1">
    <citation type="submission" date="2021-03" db="EMBL/GenBank/DDBJ databases">
        <title>Antimicrobial resistance genes in bacteria isolated from Japanese honey, and their potential for conferring macrolide and lincosamide resistance in the American foulbrood pathogen Paenibacillus larvae.</title>
        <authorList>
            <person name="Okamoto M."/>
            <person name="Kumagai M."/>
            <person name="Kanamori H."/>
            <person name="Takamatsu D."/>
        </authorList>
    </citation>
    <scope>NUCLEOTIDE SEQUENCE [LARGE SCALE GENOMIC DNA]</scope>
    <source>
        <strain evidence="2 3">J42TS3</strain>
    </source>
</reference>
<dbReference type="Proteomes" id="UP000679992">
    <property type="component" value="Unassembled WGS sequence"/>
</dbReference>
<protein>
    <recommendedName>
        <fullName evidence="4">Lipoprotein</fullName>
    </recommendedName>
</protein>
<evidence type="ECO:0000313" key="3">
    <source>
        <dbReference type="Proteomes" id="UP000679992"/>
    </source>
</evidence>
<feature type="chain" id="PRO_5045158881" description="Lipoprotein" evidence="1">
    <location>
        <begin position="23"/>
        <end position="324"/>
    </location>
</feature>
<comment type="caution">
    <text evidence="2">The sequence shown here is derived from an EMBL/GenBank/DDBJ whole genome shotgun (WGS) entry which is preliminary data.</text>
</comment>
<keyword evidence="3" id="KW-1185">Reference proteome</keyword>
<name>A0ABQ4M896_9BACL</name>
<dbReference type="PROSITE" id="PS51257">
    <property type="entry name" value="PROKAR_LIPOPROTEIN"/>
    <property type="match status" value="1"/>
</dbReference>
<accession>A0ABQ4M896</accession>
<feature type="signal peptide" evidence="1">
    <location>
        <begin position="1"/>
        <end position="22"/>
    </location>
</feature>
<sequence length="324" mass="37715">MKKYLFLTLSSLAILSGCGNVASDKINVTKVSDVSIQTEVAKQTTPEKTKLPSEVIALITNGKWEEAKEALENEEYKNAENYNELYSYVDARFDYITEKATGKISYEPILKKLNMINLEAYNGNFKAEITEFKDAFNKERLGHYDKLTEQSKQKGKEEQIRIDEEFEKKIKSGNYDDYSEIAIATIMKIDEDTESRMIYYFAQSQLSLQENDKEMMMYYLVNIPMDYNGRFSDIFMKKKLSIQSKEKWEEAEAYQNELDRAIRIENSKRNPAIGMSADEVRKSKWGSPEDINKTTTKYGVHEQWVYSNYRYIYLEDGVVTAIQD</sequence>
<keyword evidence="1" id="KW-0732">Signal</keyword>
<organism evidence="2 3">
    <name type="scientific">Paenibacillus vini</name>
    <dbReference type="NCBI Taxonomy" id="1476024"/>
    <lineage>
        <taxon>Bacteria</taxon>
        <taxon>Bacillati</taxon>
        <taxon>Bacillota</taxon>
        <taxon>Bacilli</taxon>
        <taxon>Bacillales</taxon>
        <taxon>Paenibacillaceae</taxon>
        <taxon>Paenibacillus</taxon>
    </lineage>
</organism>
<proteinExistence type="predicted"/>